<dbReference type="EMBL" id="CAEY01002009">
    <property type="status" value="NOT_ANNOTATED_CDS"/>
    <property type="molecule type" value="Genomic_DNA"/>
</dbReference>
<dbReference type="STRING" id="32264.T1KD35"/>
<sequence length="105" mass="12012">MTEETKIYRLSEVEQHKDRSSTWIVINNSVYDVTSFLEEHPGGEEVLLEKAGGDSTEDFEDVGHSTDARTLMEKYKIGELHEEDRFEQKSKEESAPATNSRCCII</sequence>
<keyword evidence="6" id="KW-0256">Endoplasmic reticulum</keyword>
<evidence type="ECO:0000256" key="13">
    <source>
        <dbReference type="ARBA" id="ARBA00039806"/>
    </source>
</evidence>
<keyword evidence="9 14" id="KW-0408">Iron</keyword>
<dbReference type="GO" id="GO:0046872">
    <property type="term" value="F:metal ion binding"/>
    <property type="evidence" value="ECO:0007669"/>
    <property type="project" value="UniProtKB-UniRule"/>
</dbReference>
<keyword evidence="18" id="KW-1185">Reference proteome</keyword>
<dbReference type="GO" id="GO:0005789">
    <property type="term" value="C:endoplasmic reticulum membrane"/>
    <property type="evidence" value="ECO:0007669"/>
    <property type="project" value="UniProtKB-SubCell"/>
</dbReference>
<dbReference type="AlphaFoldDB" id="T1KD35"/>
<feature type="domain" description="Cytochrome b5 heme-binding" evidence="16">
    <location>
        <begin position="5"/>
        <end position="81"/>
    </location>
</feature>
<keyword evidence="5 14" id="KW-0479">Metal-binding</keyword>
<comment type="similarity">
    <text evidence="12 14">Belongs to the cytochrome b5 family.</text>
</comment>
<dbReference type="GO" id="GO:0020037">
    <property type="term" value="F:heme binding"/>
    <property type="evidence" value="ECO:0007669"/>
    <property type="project" value="UniProtKB-UniRule"/>
</dbReference>
<dbReference type="Pfam" id="PF00173">
    <property type="entry name" value="Cyt-b5"/>
    <property type="match status" value="1"/>
</dbReference>
<evidence type="ECO:0000256" key="5">
    <source>
        <dbReference type="ARBA" id="ARBA00022723"/>
    </source>
</evidence>
<name>T1KD35_TETUR</name>
<dbReference type="InterPro" id="IPR036400">
    <property type="entry name" value="Cyt_B5-like_heme/steroid_sf"/>
</dbReference>
<evidence type="ECO:0000256" key="1">
    <source>
        <dbReference type="ARBA" id="ARBA00004131"/>
    </source>
</evidence>
<evidence type="ECO:0000313" key="18">
    <source>
        <dbReference type="Proteomes" id="UP000015104"/>
    </source>
</evidence>
<feature type="compositionally biased region" description="Basic and acidic residues" evidence="15">
    <location>
        <begin position="84"/>
        <end position="94"/>
    </location>
</feature>
<protein>
    <recommendedName>
        <fullName evidence="13">Cytochrome b5</fullName>
    </recommendedName>
</protein>
<evidence type="ECO:0000256" key="11">
    <source>
        <dbReference type="ARBA" id="ARBA00037877"/>
    </source>
</evidence>
<dbReference type="InterPro" id="IPR001199">
    <property type="entry name" value="Cyt_B5-like_heme/steroid-bd"/>
</dbReference>
<dbReference type="InterPro" id="IPR050668">
    <property type="entry name" value="Cytochrome_b5"/>
</dbReference>
<reference evidence="17" key="2">
    <citation type="submission" date="2015-06" db="UniProtKB">
        <authorList>
            <consortium name="EnsemblMetazoa"/>
        </authorList>
    </citation>
    <scope>IDENTIFICATION</scope>
</reference>
<feature type="compositionally biased region" description="Polar residues" evidence="15">
    <location>
        <begin position="96"/>
        <end position="105"/>
    </location>
</feature>
<dbReference type="FunFam" id="3.10.120.10:FF:000002">
    <property type="entry name" value="Cytochrome b5 type B"/>
    <property type="match status" value="1"/>
</dbReference>
<dbReference type="PROSITE" id="PS00191">
    <property type="entry name" value="CYTOCHROME_B5_1"/>
    <property type="match status" value="1"/>
</dbReference>
<feature type="region of interest" description="Disordered" evidence="15">
    <location>
        <begin position="84"/>
        <end position="105"/>
    </location>
</feature>
<keyword evidence="4" id="KW-0812">Transmembrane</keyword>
<dbReference type="eggNOG" id="KOG0537">
    <property type="taxonomic scope" value="Eukaryota"/>
</dbReference>
<comment type="subcellular location">
    <subcellularLocation>
        <location evidence="1">Endoplasmic reticulum membrane</location>
        <topology evidence="1">Single-pass membrane protein</topology>
        <orientation evidence="1">Cytoplasmic side</orientation>
    </subcellularLocation>
    <subcellularLocation>
        <location evidence="11">Microsome membrane</location>
        <topology evidence="11">Single-pass membrane protein</topology>
        <orientation evidence="11">Cytoplasmic side</orientation>
    </subcellularLocation>
</comment>
<dbReference type="EnsemblMetazoa" id="tetur09g01530.1">
    <property type="protein sequence ID" value="tetur09g01530.1"/>
    <property type="gene ID" value="tetur09g01530"/>
</dbReference>
<evidence type="ECO:0000256" key="15">
    <source>
        <dbReference type="SAM" id="MobiDB-lite"/>
    </source>
</evidence>
<accession>T1KD35</accession>
<evidence type="ECO:0000256" key="2">
    <source>
        <dbReference type="ARBA" id="ARBA00022448"/>
    </source>
</evidence>
<evidence type="ECO:0000256" key="9">
    <source>
        <dbReference type="ARBA" id="ARBA00023004"/>
    </source>
</evidence>
<keyword evidence="8" id="KW-0249">Electron transport</keyword>
<reference evidence="18" key="1">
    <citation type="submission" date="2011-08" db="EMBL/GenBank/DDBJ databases">
        <authorList>
            <person name="Rombauts S."/>
        </authorList>
    </citation>
    <scope>NUCLEOTIDE SEQUENCE</scope>
    <source>
        <strain evidence="18">London</strain>
    </source>
</reference>
<proteinExistence type="inferred from homology"/>
<dbReference type="PROSITE" id="PS50255">
    <property type="entry name" value="CYTOCHROME_B5_2"/>
    <property type="match status" value="1"/>
</dbReference>
<dbReference type="OMA" id="AFDDFGH"/>
<keyword evidence="3 14" id="KW-0349">Heme</keyword>
<organism evidence="17 18">
    <name type="scientific">Tetranychus urticae</name>
    <name type="common">Two-spotted spider mite</name>
    <dbReference type="NCBI Taxonomy" id="32264"/>
    <lineage>
        <taxon>Eukaryota</taxon>
        <taxon>Metazoa</taxon>
        <taxon>Ecdysozoa</taxon>
        <taxon>Arthropoda</taxon>
        <taxon>Chelicerata</taxon>
        <taxon>Arachnida</taxon>
        <taxon>Acari</taxon>
        <taxon>Acariformes</taxon>
        <taxon>Trombidiformes</taxon>
        <taxon>Prostigmata</taxon>
        <taxon>Eleutherengona</taxon>
        <taxon>Raphignathae</taxon>
        <taxon>Tetranychoidea</taxon>
        <taxon>Tetranychidae</taxon>
        <taxon>Tetranychus</taxon>
    </lineage>
</organism>
<dbReference type="HOGENOM" id="CLU_102602_4_0_1"/>
<gene>
    <name evidence="17" type="primary">107362892</name>
</gene>
<evidence type="ECO:0000256" key="8">
    <source>
        <dbReference type="ARBA" id="ARBA00022982"/>
    </source>
</evidence>
<dbReference type="SUPFAM" id="SSF55856">
    <property type="entry name" value="Cytochrome b5-like heme/steroid binding domain"/>
    <property type="match status" value="1"/>
</dbReference>
<evidence type="ECO:0000256" key="10">
    <source>
        <dbReference type="ARBA" id="ARBA00023136"/>
    </source>
</evidence>
<dbReference type="SMART" id="SM01117">
    <property type="entry name" value="Cyt-b5"/>
    <property type="match status" value="1"/>
</dbReference>
<dbReference type="Proteomes" id="UP000015104">
    <property type="component" value="Unassembled WGS sequence"/>
</dbReference>
<keyword evidence="7" id="KW-0492">Microsome</keyword>
<evidence type="ECO:0000313" key="17">
    <source>
        <dbReference type="EnsemblMetazoa" id="tetur09g01530.1"/>
    </source>
</evidence>
<evidence type="ECO:0000256" key="4">
    <source>
        <dbReference type="ARBA" id="ARBA00022692"/>
    </source>
</evidence>
<dbReference type="PANTHER" id="PTHR19359:SF150">
    <property type="entry name" value="CYTOCHROME B5"/>
    <property type="match status" value="1"/>
</dbReference>
<evidence type="ECO:0000256" key="7">
    <source>
        <dbReference type="ARBA" id="ARBA00022848"/>
    </source>
</evidence>
<dbReference type="PANTHER" id="PTHR19359">
    <property type="entry name" value="CYTOCHROME B5"/>
    <property type="match status" value="1"/>
</dbReference>
<evidence type="ECO:0000256" key="3">
    <source>
        <dbReference type="ARBA" id="ARBA00022617"/>
    </source>
</evidence>
<dbReference type="Gene3D" id="3.10.120.10">
    <property type="entry name" value="Cytochrome b5-like heme/steroid binding domain"/>
    <property type="match status" value="1"/>
</dbReference>
<evidence type="ECO:0000256" key="12">
    <source>
        <dbReference type="ARBA" id="ARBA00038168"/>
    </source>
</evidence>
<dbReference type="InterPro" id="IPR018506">
    <property type="entry name" value="Cyt_B5_heme-BS"/>
</dbReference>
<dbReference type="OrthoDB" id="260519at2759"/>
<evidence type="ECO:0000259" key="16">
    <source>
        <dbReference type="PROSITE" id="PS50255"/>
    </source>
</evidence>
<evidence type="ECO:0000256" key="14">
    <source>
        <dbReference type="RuleBase" id="RU362121"/>
    </source>
</evidence>
<evidence type="ECO:0000256" key="6">
    <source>
        <dbReference type="ARBA" id="ARBA00022824"/>
    </source>
</evidence>
<dbReference type="KEGG" id="tut:107362892"/>
<dbReference type="PRINTS" id="PR00363">
    <property type="entry name" value="CYTOCHROMEB5"/>
</dbReference>
<keyword evidence="2" id="KW-0813">Transport</keyword>
<keyword evidence="10" id="KW-0472">Membrane</keyword>